<name>Q4S5P5_TETNG</name>
<sequence length="68" mass="7507">MSSISCTCPFPRPLYWVDELVHQPARHVGLSNDALLVVLTYGATQFVIVHGGPVLPDAPQSGYRMQRL</sequence>
<dbReference type="KEGG" id="tng:GSTEN00023642G001"/>
<proteinExistence type="predicted"/>
<gene>
    <name evidence="1" type="ORF">GSTENG00023642001</name>
</gene>
<reference evidence="1" key="2">
    <citation type="submission" date="2004-02" db="EMBL/GenBank/DDBJ databases">
        <authorList>
            <consortium name="Genoscope"/>
            <consortium name="Whitehead Institute Centre for Genome Research"/>
        </authorList>
    </citation>
    <scope>NUCLEOTIDE SEQUENCE</scope>
</reference>
<organism evidence="1">
    <name type="scientific">Tetraodon nigroviridis</name>
    <name type="common">Spotted green pufferfish</name>
    <name type="synonym">Chelonodon nigroviridis</name>
    <dbReference type="NCBI Taxonomy" id="99883"/>
    <lineage>
        <taxon>Eukaryota</taxon>
        <taxon>Metazoa</taxon>
        <taxon>Chordata</taxon>
        <taxon>Craniata</taxon>
        <taxon>Vertebrata</taxon>
        <taxon>Euteleostomi</taxon>
        <taxon>Actinopterygii</taxon>
        <taxon>Neopterygii</taxon>
        <taxon>Teleostei</taxon>
        <taxon>Neoteleostei</taxon>
        <taxon>Acanthomorphata</taxon>
        <taxon>Eupercaria</taxon>
        <taxon>Tetraodontiformes</taxon>
        <taxon>Tetradontoidea</taxon>
        <taxon>Tetraodontidae</taxon>
        <taxon>Tetraodon</taxon>
    </lineage>
</organism>
<dbReference type="EMBL" id="CAAE01014729">
    <property type="protein sequence ID" value="CAG04037.1"/>
    <property type="molecule type" value="Genomic_DNA"/>
</dbReference>
<dbReference type="AlphaFoldDB" id="Q4S5P5"/>
<comment type="caution">
    <text evidence="1">The sequence shown here is derived from an EMBL/GenBank/DDBJ whole genome shotgun (WGS) entry which is preliminary data.</text>
</comment>
<reference evidence="1" key="1">
    <citation type="journal article" date="2004" name="Nature">
        <title>Genome duplication in the teleost fish Tetraodon nigroviridis reveals the early vertebrate proto-karyotype.</title>
        <authorList>
            <person name="Jaillon O."/>
            <person name="Aury J.-M."/>
            <person name="Brunet F."/>
            <person name="Petit J.-L."/>
            <person name="Stange-Thomann N."/>
            <person name="Mauceli E."/>
            <person name="Bouneau L."/>
            <person name="Fischer C."/>
            <person name="Ozouf-Costaz C."/>
            <person name="Bernot A."/>
            <person name="Nicaud S."/>
            <person name="Jaffe D."/>
            <person name="Fisher S."/>
            <person name="Lutfalla G."/>
            <person name="Dossat C."/>
            <person name="Segurens B."/>
            <person name="Dasilva C."/>
            <person name="Salanoubat M."/>
            <person name="Levy M."/>
            <person name="Boudet N."/>
            <person name="Castellano S."/>
            <person name="Anthouard V."/>
            <person name="Jubin C."/>
            <person name="Castelli V."/>
            <person name="Katinka M."/>
            <person name="Vacherie B."/>
            <person name="Biemont C."/>
            <person name="Skalli Z."/>
            <person name="Cattolico L."/>
            <person name="Poulain J."/>
            <person name="De Berardinis V."/>
            <person name="Cruaud C."/>
            <person name="Duprat S."/>
            <person name="Brottier P."/>
            <person name="Coutanceau J.-P."/>
            <person name="Gouzy J."/>
            <person name="Parra G."/>
            <person name="Lardier G."/>
            <person name="Chapple C."/>
            <person name="McKernan K.J."/>
            <person name="McEwan P."/>
            <person name="Bosak S."/>
            <person name="Kellis M."/>
            <person name="Volff J.-N."/>
            <person name="Guigo R."/>
            <person name="Zody M.C."/>
            <person name="Mesirov J."/>
            <person name="Lindblad-Toh K."/>
            <person name="Birren B."/>
            <person name="Nusbaum C."/>
            <person name="Kahn D."/>
            <person name="Robinson-Rechavi M."/>
            <person name="Laudet V."/>
            <person name="Schachter V."/>
            <person name="Quetier F."/>
            <person name="Saurin W."/>
            <person name="Scarpelli C."/>
            <person name="Wincker P."/>
            <person name="Lander E.S."/>
            <person name="Weissenbach J."/>
            <person name="Roest Crollius H."/>
        </authorList>
    </citation>
    <scope>NUCLEOTIDE SEQUENCE [LARGE SCALE GENOMIC DNA]</scope>
</reference>
<accession>Q4S5P5</accession>
<protein>
    <submittedName>
        <fullName evidence="1">(spotted green pufferfish) hypothetical protein</fullName>
    </submittedName>
</protein>
<evidence type="ECO:0000313" key="1">
    <source>
        <dbReference type="EMBL" id="CAG04037.1"/>
    </source>
</evidence>